<comment type="subcellular location">
    <subcellularLocation>
        <location evidence="1">Cell membrane</location>
        <topology evidence="1">Multi-pass membrane protein</topology>
    </subcellularLocation>
</comment>
<evidence type="ECO:0000256" key="2">
    <source>
        <dbReference type="ARBA" id="ARBA00006024"/>
    </source>
</evidence>
<dbReference type="InterPro" id="IPR001757">
    <property type="entry name" value="P_typ_ATPase"/>
</dbReference>
<sequence>MKFQKYINQHTNQITLVTAILIGVGLLGKVLNSDMIYTVSFIAASIISAVPIILRAISALRFKTISIELLVSIAVIGAFAIGEYNESAIVTFLFLFGTFLEDKTLAKTRHSIKDLTEMAPTTALVVDDDGETEETDVDFVDVDDVVLVKAGGQIPVDGEIVDGSGHINEASITGESKLVTKNVGDQVFSGTMLDNGTVKVRATKVGDDTTFGKIVELVEDAQDTKSPAEKFIDKFATYYTPAVLIIALIVGLVTKDFRLAITVLVLGCPGALVIGAPVSNVAGIGNGAKNGVLIKGGEVMNTFANVDTLVFDKTGTLTEGKTAVTQLKDYSKNQLGLTIAAAIEKQSDHPLAQAVVKFSADHKIGFDKVEVTDADTIKGRGVKATADGQSVLIGNLRLMNDEEIALTDQQKSDLEAIQSQGSSTVIVAFDGRVQTILGISDVIRQGVKESLATLKSLGIKKTVMLTGDNLQTADAVADQIGIDEVHAELLPEQKVEYVKKYQEQGHKVAFVGDGINDSPSLVTADIGIAMGSGTDVAVETSDVVLMSSGFNELIHAYGLSKKTVMNTKENIFIAIATVAALLIGLILGFIYMASGMFVHEASILVVIFNAMRLINYRPKVAKLDPDQLSVREYDLSLKQ</sequence>
<keyword evidence="9 12" id="KW-0472">Membrane</keyword>
<dbReference type="Pfam" id="PF00122">
    <property type="entry name" value="E1-E2_ATPase"/>
    <property type="match status" value="1"/>
</dbReference>
<dbReference type="RefSeq" id="WP_057911222.1">
    <property type="nucleotide sequence ID" value="NZ_CP050493.1"/>
</dbReference>
<evidence type="ECO:0000256" key="8">
    <source>
        <dbReference type="ARBA" id="ARBA00023065"/>
    </source>
</evidence>
<dbReference type="GO" id="GO:0046872">
    <property type="term" value="F:metal ion binding"/>
    <property type="evidence" value="ECO:0007669"/>
    <property type="project" value="UniProtKB-KW"/>
</dbReference>
<dbReference type="NCBIfam" id="TIGR01494">
    <property type="entry name" value="ATPase_P-type"/>
    <property type="match status" value="1"/>
</dbReference>
<protein>
    <recommendedName>
        <fullName evidence="10">Cd(2+)-exporting ATPase</fullName>
        <ecNumber evidence="10">7.2.2.21</ecNumber>
    </recommendedName>
</protein>
<dbReference type="EC" id="7.2.2.21" evidence="10"/>
<keyword evidence="12" id="KW-0067">ATP-binding</keyword>
<dbReference type="InterPro" id="IPR059000">
    <property type="entry name" value="ATPase_P-type_domA"/>
</dbReference>
<dbReference type="STRING" id="152331.FAM21731_00603"/>
<keyword evidence="12" id="KW-0547">Nucleotide-binding</keyword>
<dbReference type="GO" id="GO:0005524">
    <property type="term" value="F:ATP binding"/>
    <property type="evidence" value="ECO:0007669"/>
    <property type="project" value="UniProtKB-UniRule"/>
</dbReference>
<dbReference type="OrthoDB" id="9813266at2"/>
<dbReference type="SUPFAM" id="SSF81653">
    <property type="entry name" value="Calcium ATPase, transduction domain A"/>
    <property type="match status" value="1"/>
</dbReference>
<dbReference type="InterPro" id="IPR018303">
    <property type="entry name" value="ATPase_P-typ_P_site"/>
</dbReference>
<keyword evidence="6" id="KW-1278">Translocase</keyword>
<dbReference type="Gene3D" id="3.40.1110.10">
    <property type="entry name" value="Calcium-transporting ATPase, cytoplasmic domain N"/>
    <property type="match status" value="1"/>
</dbReference>
<evidence type="ECO:0000256" key="6">
    <source>
        <dbReference type="ARBA" id="ARBA00022967"/>
    </source>
</evidence>
<keyword evidence="4 12" id="KW-0812">Transmembrane</keyword>
<dbReference type="PRINTS" id="PR00120">
    <property type="entry name" value="HATPASE"/>
</dbReference>
<dbReference type="InterPro" id="IPR008250">
    <property type="entry name" value="ATPase_P-typ_transduc_dom_A_sf"/>
</dbReference>
<organism evidence="14 15">
    <name type="scientific">Lentilactobacillus parabuchneri</name>
    <dbReference type="NCBI Taxonomy" id="152331"/>
    <lineage>
        <taxon>Bacteria</taxon>
        <taxon>Bacillati</taxon>
        <taxon>Bacillota</taxon>
        <taxon>Bacilli</taxon>
        <taxon>Lactobacillales</taxon>
        <taxon>Lactobacillaceae</taxon>
        <taxon>Lentilactobacillus</taxon>
    </lineage>
</organism>
<comment type="catalytic activity">
    <reaction evidence="11">
        <text>Cd(2+)(in) + ATP + H2O = Cd(2+)(out) + ADP + phosphate + H(+)</text>
        <dbReference type="Rhea" id="RHEA:12132"/>
        <dbReference type="ChEBI" id="CHEBI:15377"/>
        <dbReference type="ChEBI" id="CHEBI:15378"/>
        <dbReference type="ChEBI" id="CHEBI:30616"/>
        <dbReference type="ChEBI" id="CHEBI:43474"/>
        <dbReference type="ChEBI" id="CHEBI:48775"/>
        <dbReference type="ChEBI" id="CHEBI:456216"/>
        <dbReference type="EC" id="7.2.2.21"/>
    </reaction>
</comment>
<dbReference type="InterPro" id="IPR036412">
    <property type="entry name" value="HAD-like_sf"/>
</dbReference>
<keyword evidence="7 12" id="KW-1133">Transmembrane helix</keyword>
<keyword evidence="8" id="KW-0406">Ion transport</keyword>
<dbReference type="EMBL" id="MSBD01000011">
    <property type="protein sequence ID" value="ORN30601.1"/>
    <property type="molecule type" value="Genomic_DNA"/>
</dbReference>
<dbReference type="InterPro" id="IPR051014">
    <property type="entry name" value="Cation_Transport_ATPase_IB"/>
</dbReference>
<keyword evidence="12" id="KW-1003">Cell membrane</keyword>
<dbReference type="PANTHER" id="PTHR48085:SF5">
    <property type="entry name" value="CADMIUM_ZINC-TRANSPORTING ATPASE HMA4-RELATED"/>
    <property type="match status" value="1"/>
</dbReference>
<feature type="transmembrane region" description="Helical" evidence="12">
    <location>
        <begin position="12"/>
        <end position="30"/>
    </location>
</feature>
<dbReference type="SUPFAM" id="SSF56784">
    <property type="entry name" value="HAD-like"/>
    <property type="match status" value="1"/>
</dbReference>
<feature type="transmembrane region" description="Helical" evidence="12">
    <location>
        <begin position="571"/>
        <end position="591"/>
    </location>
</feature>
<dbReference type="PANTHER" id="PTHR48085">
    <property type="entry name" value="CADMIUM/ZINC-TRANSPORTING ATPASE HMA2-RELATED"/>
    <property type="match status" value="1"/>
</dbReference>
<feature type="transmembrane region" description="Helical" evidence="12">
    <location>
        <begin position="36"/>
        <end position="57"/>
    </location>
</feature>
<dbReference type="NCBIfam" id="TIGR01525">
    <property type="entry name" value="ATPase-IB_hvy"/>
    <property type="match status" value="1"/>
</dbReference>
<dbReference type="Proteomes" id="UP000193009">
    <property type="component" value="Unassembled WGS sequence"/>
</dbReference>
<dbReference type="GO" id="GO:0005886">
    <property type="term" value="C:plasma membrane"/>
    <property type="evidence" value="ECO:0007669"/>
    <property type="project" value="UniProtKB-SubCell"/>
</dbReference>
<dbReference type="PROSITE" id="PS01229">
    <property type="entry name" value="COF_2"/>
    <property type="match status" value="1"/>
</dbReference>
<evidence type="ECO:0000256" key="9">
    <source>
        <dbReference type="ARBA" id="ARBA00023136"/>
    </source>
</evidence>
<evidence type="ECO:0000313" key="15">
    <source>
        <dbReference type="Proteomes" id="UP000193009"/>
    </source>
</evidence>
<dbReference type="Gene3D" id="3.40.50.1000">
    <property type="entry name" value="HAD superfamily/HAD-like"/>
    <property type="match status" value="1"/>
</dbReference>
<comment type="caution">
    <text evidence="14">The sequence shown here is derived from an EMBL/GenBank/DDBJ whole genome shotgun (WGS) entry which is preliminary data.</text>
</comment>
<name>A0A1X1FGR0_9LACO</name>
<dbReference type="InterPro" id="IPR027256">
    <property type="entry name" value="P-typ_ATPase_IB"/>
</dbReference>
<dbReference type="FunFam" id="2.70.150.10:FF:000002">
    <property type="entry name" value="Copper-transporting ATPase 1, putative"/>
    <property type="match status" value="1"/>
</dbReference>
<dbReference type="PROSITE" id="PS00154">
    <property type="entry name" value="ATPASE_E1_E2"/>
    <property type="match status" value="1"/>
</dbReference>
<feature type="transmembrane region" description="Helical" evidence="12">
    <location>
        <begin position="259"/>
        <end position="279"/>
    </location>
</feature>
<evidence type="ECO:0000256" key="1">
    <source>
        <dbReference type="ARBA" id="ARBA00004651"/>
    </source>
</evidence>
<dbReference type="Gene3D" id="2.70.150.10">
    <property type="entry name" value="Calcium-transporting ATPase, cytoplasmic transduction domain A"/>
    <property type="match status" value="1"/>
</dbReference>
<keyword evidence="14" id="KW-0378">Hydrolase</keyword>
<comment type="similarity">
    <text evidence="2 12">Belongs to the cation transport ATPase (P-type) (TC 3.A.3) family. Type IB subfamily.</text>
</comment>
<keyword evidence="3" id="KW-0104">Cadmium</keyword>
<evidence type="ECO:0000313" key="14">
    <source>
        <dbReference type="EMBL" id="ORN30601.1"/>
    </source>
</evidence>
<dbReference type="GO" id="GO:0008551">
    <property type="term" value="F:P-type cadmium transporter activity"/>
    <property type="evidence" value="ECO:0007669"/>
    <property type="project" value="UniProtKB-EC"/>
</dbReference>
<dbReference type="SFLD" id="SFLDG00002">
    <property type="entry name" value="C1.7:_P-type_atpase_like"/>
    <property type="match status" value="1"/>
</dbReference>
<feature type="transmembrane region" description="Helical" evidence="12">
    <location>
        <begin position="235"/>
        <end position="253"/>
    </location>
</feature>
<evidence type="ECO:0000256" key="11">
    <source>
        <dbReference type="ARBA" id="ARBA00049338"/>
    </source>
</evidence>
<dbReference type="SFLD" id="SFLDS00003">
    <property type="entry name" value="Haloacid_Dehalogenase"/>
    <property type="match status" value="1"/>
</dbReference>
<dbReference type="GO" id="GO:0016887">
    <property type="term" value="F:ATP hydrolysis activity"/>
    <property type="evidence" value="ECO:0007669"/>
    <property type="project" value="InterPro"/>
</dbReference>
<evidence type="ECO:0000256" key="7">
    <source>
        <dbReference type="ARBA" id="ARBA00022989"/>
    </source>
</evidence>
<keyword evidence="5 12" id="KW-0479">Metal-binding</keyword>
<gene>
    <name evidence="14" type="ORF">FAM23169_00555</name>
</gene>
<dbReference type="InterPro" id="IPR044492">
    <property type="entry name" value="P_typ_ATPase_HD_dom"/>
</dbReference>
<dbReference type="NCBIfam" id="TIGR01511">
    <property type="entry name" value="ATPase-IB1_Cu"/>
    <property type="match status" value="1"/>
</dbReference>
<dbReference type="InterPro" id="IPR023214">
    <property type="entry name" value="HAD_sf"/>
</dbReference>
<evidence type="ECO:0000256" key="5">
    <source>
        <dbReference type="ARBA" id="ARBA00022723"/>
    </source>
</evidence>
<evidence type="ECO:0000256" key="10">
    <source>
        <dbReference type="ARBA" id="ARBA00039103"/>
    </source>
</evidence>
<dbReference type="PRINTS" id="PR00119">
    <property type="entry name" value="CATATPASE"/>
</dbReference>
<keyword evidence="15" id="KW-1185">Reference proteome</keyword>
<evidence type="ECO:0000256" key="4">
    <source>
        <dbReference type="ARBA" id="ARBA00022692"/>
    </source>
</evidence>
<dbReference type="Pfam" id="PF00702">
    <property type="entry name" value="Hydrolase"/>
    <property type="match status" value="1"/>
</dbReference>
<keyword evidence="8" id="KW-0813">Transport</keyword>
<dbReference type="InterPro" id="IPR023298">
    <property type="entry name" value="ATPase_P-typ_TM_dom_sf"/>
</dbReference>
<feature type="domain" description="P-type ATPase A" evidence="13">
    <location>
        <begin position="117"/>
        <end position="219"/>
    </location>
</feature>
<dbReference type="AlphaFoldDB" id="A0A1X1FGR0"/>
<evidence type="ECO:0000256" key="12">
    <source>
        <dbReference type="RuleBase" id="RU362081"/>
    </source>
</evidence>
<feature type="transmembrane region" description="Helical" evidence="12">
    <location>
        <begin position="597"/>
        <end position="614"/>
    </location>
</feature>
<reference evidence="14 15" key="1">
    <citation type="journal article" date="2017" name="Front. Microbiol.">
        <title>The Histidine Decarboxylase Gene Cluster of Lactobacillus parabuchneri Was Gained by Horizontal Gene Transfer and Is Mobile within the Species.</title>
        <authorList>
            <person name="Wuthrich D."/>
            <person name="Berthoud H."/>
            <person name="Wechsler D."/>
            <person name="Eugster E."/>
            <person name="Irmler S."/>
            <person name="Bruggmann R."/>
        </authorList>
    </citation>
    <scope>NUCLEOTIDE SEQUENCE [LARGE SCALE GENOMIC DNA]</scope>
    <source>
        <strain evidence="14 15">FAM23169</strain>
    </source>
</reference>
<dbReference type="CDD" id="cd02079">
    <property type="entry name" value="P-type_ATPase_HM"/>
    <property type="match status" value="1"/>
</dbReference>
<evidence type="ECO:0000259" key="13">
    <source>
        <dbReference type="Pfam" id="PF00122"/>
    </source>
</evidence>
<proteinExistence type="inferred from homology"/>
<dbReference type="InterPro" id="IPR023299">
    <property type="entry name" value="ATPase_P-typ_cyto_dom_N"/>
</dbReference>
<dbReference type="SUPFAM" id="SSF81665">
    <property type="entry name" value="Calcium ATPase, transmembrane domain M"/>
    <property type="match status" value="1"/>
</dbReference>
<accession>A0A1X1FGR0</accession>
<evidence type="ECO:0000256" key="3">
    <source>
        <dbReference type="ARBA" id="ARBA00022539"/>
    </source>
</evidence>
<dbReference type="SFLD" id="SFLDF00027">
    <property type="entry name" value="p-type_atpase"/>
    <property type="match status" value="1"/>
</dbReference>